<dbReference type="GO" id="GO:0007154">
    <property type="term" value="P:cell communication"/>
    <property type="evidence" value="ECO:0007669"/>
    <property type="project" value="UniProtKB-ARBA"/>
</dbReference>
<proteinExistence type="predicted"/>
<sequence>MQEVLSRSLTSGCGVGGSHAAIPCATLPPSARNVNVPKGHVYMFRYVTQLVGSDPVEFEQPEYEVTVPENTRVDHLLRLSARVVAAGIHHSSNPLTIPGAGGDSVRYSIREGNEEGRFHLSPSTGSLSLRRPLDYELRQQYELVVEALAGEARGEARVVVKVEDQNDHAPVFLRALHETQITEEDNRHLPKVILKQVTAVDGDAGRFGSLQYTISGDGIFTNGSRPCFSLDTASGTVLLLRPLDRDPPHGRAQWRLRVTATDGELEAHTDVRVNLKDANDNAPFFPSRTTTATVSENIPVGSSVTRVTATDYDDPEEGDNAKVSFSLEKNAVDESTGRSIFAIDSELGVITTALCCLDREKTQRYVLQVVATDGGGLKGTGTVVVDIKDVNDVPPRFSRSEWTLDVSESLGLDRVLATLTVVDPDATNDFAFRVVPGSGRGWQMFRVEEGAGTVPTGNLMSVEPLDYEDPDHRQGFTFRVQVTDRGEEGWGRRQHVAETWVRLRLLDENDNDPVFSEDLTRLVLPEDTPRGSFLASFTALDPDKGGQSRVRYEVDPTSDPSHQFVVDEAGAVRLVGRLDREAADTHSVLVWAVDDGEPPRTATATLAINVTDVNDNPPFLLEPREVRVTENSEAQLVARVKLGDPDDWRQGHGPPFTIALDSPRSAPRGDDGRGVGVVWTRAALDREERSALLVPLVVGDAGWPSLTATVTLTLHVADLNDNPMAPAAKTVTVHTMQHRGSAVPLGRVYVRDPDDWDDVGKSFAWRDPQAGFFLDTSSGHLTMAPSTPDGRYQLRFVVSDSNQGQRDVEANVTVHVRLLNRNEVVHASPVTLAAGSHSVVRRGTKEGLSMLSRLIAAVRPLVGGADAAVRVVSVQPLEEAGAPATRVWLSAVGIANFDYILLYHMKELSEALGISIKVGVVTCSESATPPSDVAAEERCVGGCWVGLADDFSVVDALSSTVVGPRMVVRGPCGCTSAATPHQAASCSPDTCLNGGRCLGTSSGVRCICPYGTWGSRCKVLSRHFEGDGAWAWVPPIPPCAEVHLSLEVLSTAKTATLLYSGPQEGSDHGTGIRDLLLLELHQGRPMLLLNLGEGPVTITLDALPSLADNTWHRIDLIWRDEVVEMIVDLCLGSSWDESPVPSLGPALNQSSTPLRPDTHTCRSVTKLPGSARVLNTSGVLQVGGLVPAKVVSDGAKLPRPPHFRGCIRNIRVNGKLIDLGSSVLGQASTPGCPAADCLANHVLCGLHGRCRGSPGSLRCECQQGWGGPGCALPTTPVTFLPNSYVKLALSFSPLAYTTSITLRFRTVRRRGELVVLSSQHGRDSWSVQLVGGRLCAVLRLHPRPPASICLSRVVLTDGRWHSLSATRYGSATFLVVDDGDGDLHNASLLLEGQQLLEVDKQEGVYVGGSPRFQNAGFLSCIDDLRISGCSVPLPPAVNSTIWGQASAFKGVQEGCVAAPSCTNVSCTPPLSCVDTWRSYHCGCGEGRVLGRSRLVCEDEDECAWRPCLSGGSCFNTQPGYVCSCPAGFKGQHCQLPEVGHTSLQLPMGVLVTIAVWCTFLMLLLCAFLLHRRTALRRNLAETKGHTTDCKDESLTTHSQTSNLMELQLLKPPPANGQPAWTRNPNIADVDVLRVDAMTPVSNREEASEGGGSVRTSPHLRENTQGGKRRRISKGKHESTPPTGDDLRNYAYEGEGSSPGSLSSSACMPTLCCGVIFPGRSVSWRVRRSLRFPILRAARSVCRVLVALVVAVPDGLLRMHQKQTSPGGAEPRRQQLSLKEEDPGQVSSLSVGLHGAPPSQWRLCLGLECSALASNDSSCLAAIPVRNLTFPQSRSHRDEVTPPGEAPEPRGFLHHQMKLRRLRVEATTWSLVGLHCCCHPLGAICTGALFHLQTPNCGGTIHSDVQSASKQMSVTRYNLTIQQLHSKSTLA</sequence>
<dbReference type="InterPro" id="IPR027397">
    <property type="entry name" value="Catenin-bd_sf"/>
</dbReference>
<evidence type="ECO:0000256" key="5">
    <source>
        <dbReference type="ARBA" id="ARBA00022723"/>
    </source>
</evidence>
<dbReference type="PRINTS" id="PR00205">
    <property type="entry name" value="CADHERIN"/>
</dbReference>
<keyword evidence="5" id="KW-0479">Metal-binding</keyword>
<evidence type="ECO:0000256" key="8">
    <source>
        <dbReference type="ARBA" id="ARBA00022837"/>
    </source>
</evidence>
<dbReference type="InterPro" id="IPR002126">
    <property type="entry name" value="Cadherin-like_dom"/>
</dbReference>
<feature type="domain" description="EGF-like" evidence="18">
    <location>
        <begin position="1233"/>
        <end position="1271"/>
    </location>
</feature>
<dbReference type="PROSITE" id="PS50026">
    <property type="entry name" value="EGF_3"/>
    <property type="match status" value="3"/>
</dbReference>
<feature type="domain" description="EGF-like" evidence="18">
    <location>
        <begin position="1498"/>
        <end position="1534"/>
    </location>
</feature>
<dbReference type="PROSITE" id="PS00232">
    <property type="entry name" value="CADHERIN_1"/>
    <property type="match status" value="3"/>
</dbReference>
<accession>A0AAW0UH98</accession>
<dbReference type="Pfam" id="PF00008">
    <property type="entry name" value="EGF"/>
    <property type="match status" value="1"/>
</dbReference>
<feature type="domain" description="Laminin G" evidence="17">
    <location>
        <begin position="1274"/>
        <end position="1455"/>
    </location>
</feature>
<evidence type="ECO:0000256" key="2">
    <source>
        <dbReference type="ARBA" id="ARBA00022475"/>
    </source>
</evidence>
<dbReference type="GO" id="GO:0007163">
    <property type="term" value="P:establishment or maintenance of cell polarity"/>
    <property type="evidence" value="ECO:0007669"/>
    <property type="project" value="UniProtKB-ARBA"/>
</dbReference>
<dbReference type="CDD" id="cd00110">
    <property type="entry name" value="LamG"/>
    <property type="match status" value="2"/>
</dbReference>
<dbReference type="Pfam" id="PF12661">
    <property type="entry name" value="hEGF"/>
    <property type="match status" value="1"/>
</dbReference>
<dbReference type="InterPro" id="IPR000152">
    <property type="entry name" value="EGF-type_Asp/Asn_hydroxyl_site"/>
</dbReference>
<dbReference type="InterPro" id="IPR015919">
    <property type="entry name" value="Cadherin-like_sf"/>
</dbReference>
<feature type="domain" description="Cadherin" evidence="19">
    <location>
        <begin position="286"/>
        <end position="397"/>
    </location>
</feature>
<feature type="domain" description="EGF-like" evidence="18">
    <location>
        <begin position="982"/>
        <end position="1018"/>
    </location>
</feature>
<dbReference type="SUPFAM" id="SSF49313">
    <property type="entry name" value="Cadherin-like"/>
    <property type="match status" value="7"/>
</dbReference>
<feature type="compositionally biased region" description="Basic and acidic residues" evidence="15">
    <location>
        <begin position="1769"/>
        <end position="1781"/>
    </location>
</feature>
<dbReference type="PROSITE" id="PS00010">
    <property type="entry name" value="ASX_HYDROXYL"/>
    <property type="match status" value="1"/>
</dbReference>
<evidence type="ECO:0000256" key="10">
    <source>
        <dbReference type="ARBA" id="ARBA00023136"/>
    </source>
</evidence>
<dbReference type="InterPro" id="IPR018097">
    <property type="entry name" value="EGF_Ca-bd_CS"/>
</dbReference>
<dbReference type="SUPFAM" id="SSF49899">
    <property type="entry name" value="Concanavalin A-like lectins/glucanases"/>
    <property type="match status" value="2"/>
</dbReference>
<dbReference type="PROSITE" id="PS01186">
    <property type="entry name" value="EGF_2"/>
    <property type="match status" value="2"/>
</dbReference>
<protein>
    <recommendedName>
        <fullName evidence="22">Neural-cadherin</fullName>
    </recommendedName>
</protein>
<evidence type="ECO:0000313" key="21">
    <source>
        <dbReference type="Proteomes" id="UP001487740"/>
    </source>
</evidence>
<evidence type="ECO:0000256" key="9">
    <source>
        <dbReference type="ARBA" id="ARBA00022989"/>
    </source>
</evidence>
<dbReference type="Gene3D" id="2.60.120.200">
    <property type="match status" value="2"/>
</dbReference>
<feature type="region of interest" description="Disordered" evidence="15">
    <location>
        <begin position="645"/>
        <end position="672"/>
    </location>
</feature>
<dbReference type="SMART" id="SM00179">
    <property type="entry name" value="EGF_CA"/>
    <property type="match status" value="2"/>
</dbReference>
<feature type="disulfide bond" evidence="14">
    <location>
        <begin position="1524"/>
        <end position="1533"/>
    </location>
</feature>
<evidence type="ECO:0000256" key="7">
    <source>
        <dbReference type="ARBA" id="ARBA00022737"/>
    </source>
</evidence>
<dbReference type="CDD" id="cd11304">
    <property type="entry name" value="Cadherin_repeat"/>
    <property type="match status" value="6"/>
</dbReference>
<feature type="domain" description="Cadherin" evidence="19">
    <location>
        <begin position="725"/>
        <end position="831"/>
    </location>
</feature>
<dbReference type="PROSITE" id="PS50025">
    <property type="entry name" value="LAM_G_DOMAIN"/>
    <property type="match status" value="2"/>
</dbReference>
<feature type="transmembrane region" description="Helical" evidence="16">
    <location>
        <begin position="1545"/>
        <end position="1569"/>
    </location>
</feature>
<dbReference type="Gene3D" id="2.60.40.60">
    <property type="entry name" value="Cadherins"/>
    <property type="match status" value="6"/>
</dbReference>
<dbReference type="InterPro" id="IPR000742">
    <property type="entry name" value="EGF"/>
</dbReference>
<evidence type="ECO:0000259" key="17">
    <source>
        <dbReference type="PROSITE" id="PS50025"/>
    </source>
</evidence>
<dbReference type="GO" id="GO:0005886">
    <property type="term" value="C:plasma membrane"/>
    <property type="evidence" value="ECO:0007669"/>
    <property type="project" value="UniProtKB-SubCell"/>
</dbReference>
<name>A0AAW0UH98_SCYPA</name>
<keyword evidence="3 14" id="KW-0245">EGF-like domain</keyword>
<dbReference type="GO" id="GO:0005509">
    <property type="term" value="F:calcium ion binding"/>
    <property type="evidence" value="ECO:0007669"/>
    <property type="project" value="UniProtKB-UniRule"/>
</dbReference>
<dbReference type="SMART" id="SM00112">
    <property type="entry name" value="CA"/>
    <property type="match status" value="6"/>
</dbReference>
<comment type="caution">
    <text evidence="20">The sequence shown here is derived from an EMBL/GenBank/DDBJ whole genome shotgun (WGS) entry which is preliminary data.</text>
</comment>
<keyword evidence="10 16" id="KW-0472">Membrane</keyword>
<evidence type="ECO:0000256" key="6">
    <source>
        <dbReference type="ARBA" id="ARBA00022729"/>
    </source>
</evidence>
<dbReference type="PANTHER" id="PTHR24028">
    <property type="entry name" value="CADHERIN-87A"/>
    <property type="match status" value="1"/>
</dbReference>
<dbReference type="PROSITE" id="PS01187">
    <property type="entry name" value="EGF_CA"/>
    <property type="match status" value="1"/>
</dbReference>
<dbReference type="InterPro" id="IPR020894">
    <property type="entry name" value="Cadherin_CS"/>
</dbReference>
<evidence type="ECO:0000256" key="4">
    <source>
        <dbReference type="ARBA" id="ARBA00022692"/>
    </source>
</evidence>
<dbReference type="SMART" id="SM00181">
    <property type="entry name" value="EGF"/>
    <property type="match status" value="4"/>
</dbReference>
<feature type="domain" description="Cadherin" evidence="19">
    <location>
        <begin position="398"/>
        <end position="515"/>
    </location>
</feature>
<reference evidence="20 21" key="1">
    <citation type="submission" date="2023-03" db="EMBL/GenBank/DDBJ databases">
        <title>High-quality genome of Scylla paramamosain provides insights in environmental adaptation.</title>
        <authorList>
            <person name="Zhang L."/>
        </authorList>
    </citation>
    <scope>NUCLEOTIDE SEQUENCE [LARGE SCALE GENOMIC DNA]</scope>
    <source>
        <strain evidence="20">LZ_2023a</strain>
        <tissue evidence="20">Muscle</tissue>
    </source>
</reference>
<keyword evidence="6" id="KW-0732">Signal</keyword>
<evidence type="ECO:0000256" key="15">
    <source>
        <dbReference type="SAM" id="MobiDB-lite"/>
    </source>
</evidence>
<dbReference type="SMART" id="SM00282">
    <property type="entry name" value="LamG"/>
    <property type="match status" value="2"/>
</dbReference>
<comment type="subcellular location">
    <subcellularLocation>
        <location evidence="1">Cell membrane</location>
        <topology evidence="1">Single-pass type I membrane protein</topology>
    </subcellularLocation>
</comment>
<dbReference type="GO" id="GO:0001736">
    <property type="term" value="P:establishment of planar polarity"/>
    <property type="evidence" value="ECO:0007669"/>
    <property type="project" value="UniProtKB-ARBA"/>
</dbReference>
<feature type="domain" description="Cadherin" evidence="19">
    <location>
        <begin position="59"/>
        <end position="172"/>
    </location>
</feature>
<dbReference type="FunFam" id="2.10.25.10:FF:000391">
    <property type="entry name" value="Weary, isoform C"/>
    <property type="match status" value="1"/>
</dbReference>
<keyword evidence="8 13" id="KW-0106">Calcium</keyword>
<dbReference type="InterPro" id="IPR001881">
    <property type="entry name" value="EGF-like_Ca-bd_dom"/>
</dbReference>
<evidence type="ECO:0000256" key="12">
    <source>
        <dbReference type="ARBA" id="ARBA00023180"/>
    </source>
</evidence>
<keyword evidence="9 16" id="KW-1133">Transmembrane helix</keyword>
<dbReference type="EMBL" id="JARAKH010000011">
    <property type="protein sequence ID" value="KAK8399509.1"/>
    <property type="molecule type" value="Genomic_DNA"/>
</dbReference>
<dbReference type="Pfam" id="PF02210">
    <property type="entry name" value="Laminin_G_2"/>
    <property type="match status" value="2"/>
</dbReference>
<dbReference type="Gene3D" id="4.10.900.10">
    <property type="entry name" value="TCF3-CBD (Catenin binding domain)"/>
    <property type="match status" value="1"/>
</dbReference>
<evidence type="ECO:0000256" key="16">
    <source>
        <dbReference type="SAM" id="Phobius"/>
    </source>
</evidence>
<evidence type="ECO:0000256" key="11">
    <source>
        <dbReference type="ARBA" id="ARBA00023157"/>
    </source>
</evidence>
<keyword evidence="2" id="KW-1003">Cell membrane</keyword>
<evidence type="ECO:0008006" key="22">
    <source>
        <dbReference type="Google" id="ProtNLM"/>
    </source>
</evidence>
<evidence type="ECO:0000259" key="18">
    <source>
        <dbReference type="PROSITE" id="PS50026"/>
    </source>
</evidence>
<dbReference type="GO" id="GO:0007156">
    <property type="term" value="P:homophilic cell adhesion via plasma membrane adhesion molecules"/>
    <property type="evidence" value="ECO:0007669"/>
    <property type="project" value="InterPro"/>
</dbReference>
<keyword evidence="21" id="KW-1185">Reference proteome</keyword>
<comment type="caution">
    <text evidence="14">Lacks conserved residue(s) required for the propagation of feature annotation.</text>
</comment>
<evidence type="ECO:0000256" key="1">
    <source>
        <dbReference type="ARBA" id="ARBA00004251"/>
    </source>
</evidence>
<keyword evidence="7" id="KW-0677">Repeat</keyword>
<feature type="disulfide bond" evidence="14">
    <location>
        <begin position="1008"/>
        <end position="1017"/>
    </location>
</feature>
<feature type="region of interest" description="Disordered" evidence="15">
    <location>
        <begin position="1759"/>
        <end position="1790"/>
    </location>
</feature>
<evidence type="ECO:0000256" key="14">
    <source>
        <dbReference type="PROSITE-ProRule" id="PRU00076"/>
    </source>
</evidence>
<dbReference type="InterPro" id="IPR013032">
    <property type="entry name" value="EGF-like_CS"/>
</dbReference>
<feature type="disulfide bond" evidence="14">
    <location>
        <begin position="1261"/>
        <end position="1270"/>
    </location>
</feature>
<dbReference type="CDD" id="cd00054">
    <property type="entry name" value="EGF_CA"/>
    <property type="match status" value="3"/>
</dbReference>
<dbReference type="InterPro" id="IPR013320">
    <property type="entry name" value="ConA-like_dom_sf"/>
</dbReference>
<dbReference type="Gene3D" id="2.10.25.10">
    <property type="entry name" value="Laminin"/>
    <property type="match status" value="2"/>
</dbReference>
<dbReference type="EMBL" id="JARAKH010000011">
    <property type="protein sequence ID" value="KAK8399510.1"/>
    <property type="molecule type" value="Genomic_DNA"/>
</dbReference>
<gene>
    <name evidence="20" type="ORF">O3P69_003532</name>
</gene>
<keyword evidence="12" id="KW-0325">Glycoprotein</keyword>
<dbReference type="FunFam" id="2.60.40.60:FF:000112">
    <property type="entry name" value="neural-cadherin isoform X1"/>
    <property type="match status" value="1"/>
</dbReference>
<dbReference type="Pfam" id="PF00028">
    <property type="entry name" value="Cadherin"/>
    <property type="match status" value="3"/>
</dbReference>
<dbReference type="PANTHER" id="PTHR24028:SF263">
    <property type="entry name" value="CADHERIN-RELATED FAMILY MEMBER 1"/>
    <property type="match status" value="1"/>
</dbReference>
<organism evidence="20 21">
    <name type="scientific">Scylla paramamosain</name>
    <name type="common">Mud crab</name>
    <dbReference type="NCBI Taxonomy" id="85552"/>
    <lineage>
        <taxon>Eukaryota</taxon>
        <taxon>Metazoa</taxon>
        <taxon>Ecdysozoa</taxon>
        <taxon>Arthropoda</taxon>
        <taxon>Crustacea</taxon>
        <taxon>Multicrustacea</taxon>
        <taxon>Malacostraca</taxon>
        <taxon>Eumalacostraca</taxon>
        <taxon>Eucarida</taxon>
        <taxon>Decapoda</taxon>
        <taxon>Pleocyemata</taxon>
        <taxon>Brachyura</taxon>
        <taxon>Eubrachyura</taxon>
        <taxon>Portunoidea</taxon>
        <taxon>Portunidae</taxon>
        <taxon>Portuninae</taxon>
        <taxon>Scylla</taxon>
    </lineage>
</organism>
<keyword evidence="11 14" id="KW-1015">Disulfide bond</keyword>
<dbReference type="PROSITE" id="PS00022">
    <property type="entry name" value="EGF_1"/>
    <property type="match status" value="3"/>
</dbReference>
<dbReference type="InterPro" id="IPR050174">
    <property type="entry name" value="Protocadherin/Cadherin-CA"/>
</dbReference>
<evidence type="ECO:0000256" key="13">
    <source>
        <dbReference type="PROSITE-ProRule" id="PRU00043"/>
    </source>
</evidence>
<evidence type="ECO:0000259" key="19">
    <source>
        <dbReference type="PROSITE" id="PS50268"/>
    </source>
</evidence>
<keyword evidence="4 16" id="KW-0812">Transmembrane</keyword>
<dbReference type="GO" id="GO:0009887">
    <property type="term" value="P:animal organ morphogenesis"/>
    <property type="evidence" value="ECO:0007669"/>
    <property type="project" value="UniProtKB-ARBA"/>
</dbReference>
<dbReference type="FunFam" id="2.60.40.60:FF:000095">
    <property type="entry name" value="Cadherin 13"/>
    <property type="match status" value="1"/>
</dbReference>
<dbReference type="SUPFAM" id="SSF57196">
    <property type="entry name" value="EGF/Laminin"/>
    <property type="match status" value="2"/>
</dbReference>
<evidence type="ECO:0000313" key="20">
    <source>
        <dbReference type="EMBL" id="KAK8399509.1"/>
    </source>
</evidence>
<evidence type="ECO:0000256" key="3">
    <source>
        <dbReference type="ARBA" id="ARBA00022536"/>
    </source>
</evidence>
<feature type="domain" description="Cadherin" evidence="19">
    <location>
        <begin position="516"/>
        <end position="620"/>
    </location>
</feature>
<feature type="domain" description="Laminin G" evidence="17">
    <location>
        <begin position="1020"/>
        <end position="1232"/>
    </location>
</feature>
<dbReference type="Proteomes" id="UP001487740">
    <property type="component" value="Unassembled WGS sequence"/>
</dbReference>
<dbReference type="InterPro" id="IPR001791">
    <property type="entry name" value="Laminin_G"/>
</dbReference>
<dbReference type="GO" id="GO:0023052">
    <property type="term" value="P:signaling"/>
    <property type="evidence" value="ECO:0007669"/>
    <property type="project" value="UniProtKB-ARBA"/>
</dbReference>
<feature type="region of interest" description="Disordered" evidence="15">
    <location>
        <begin position="1640"/>
        <end position="1698"/>
    </location>
</feature>
<feature type="domain" description="Cadherin" evidence="19">
    <location>
        <begin position="620"/>
        <end position="728"/>
    </location>
</feature>
<feature type="domain" description="Cadherin" evidence="19">
    <location>
        <begin position="173"/>
        <end position="285"/>
    </location>
</feature>
<dbReference type="PROSITE" id="PS50268">
    <property type="entry name" value="CADHERIN_2"/>
    <property type="match status" value="7"/>
</dbReference>